<dbReference type="EMBL" id="OCSU01000003">
    <property type="protein sequence ID" value="SOE89081.1"/>
    <property type="molecule type" value="Genomic_DNA"/>
</dbReference>
<organism evidence="1 2">
    <name type="scientific">Caballeronia arationis</name>
    <dbReference type="NCBI Taxonomy" id="1777142"/>
    <lineage>
        <taxon>Bacteria</taxon>
        <taxon>Pseudomonadati</taxon>
        <taxon>Pseudomonadota</taxon>
        <taxon>Betaproteobacteria</taxon>
        <taxon>Burkholderiales</taxon>
        <taxon>Burkholderiaceae</taxon>
        <taxon>Caballeronia</taxon>
    </lineage>
</organism>
<evidence type="ECO:0000313" key="2">
    <source>
        <dbReference type="Proteomes" id="UP000219522"/>
    </source>
</evidence>
<proteinExistence type="predicted"/>
<protein>
    <submittedName>
        <fullName evidence="1">Predicted Fe-S protein YdhL, DUF1289 family</fullName>
    </submittedName>
</protein>
<name>A0A7Z7N6T1_9BURK</name>
<comment type="caution">
    <text evidence="1">The sequence shown here is derived from an EMBL/GenBank/DDBJ whole genome shotgun (WGS) entry which is preliminary data.</text>
</comment>
<dbReference type="RefSeq" id="WP_200822604.1">
    <property type="nucleotide sequence ID" value="NZ_FCOG02000150.1"/>
</dbReference>
<gene>
    <name evidence="1" type="ORF">SAMN05446927_7735</name>
</gene>
<dbReference type="Proteomes" id="UP000219522">
    <property type="component" value="Unassembled WGS sequence"/>
</dbReference>
<dbReference type="AlphaFoldDB" id="A0A7Z7N6T1"/>
<dbReference type="PANTHER" id="PTHR35175:SF2">
    <property type="entry name" value="DUF1289 DOMAIN-CONTAINING PROTEIN"/>
    <property type="match status" value="1"/>
</dbReference>
<dbReference type="Pfam" id="PF06945">
    <property type="entry name" value="DUF1289"/>
    <property type="match status" value="1"/>
</dbReference>
<keyword evidence="2" id="KW-1185">Reference proteome</keyword>
<dbReference type="PANTHER" id="PTHR35175">
    <property type="entry name" value="DUF1289 DOMAIN-CONTAINING PROTEIN"/>
    <property type="match status" value="1"/>
</dbReference>
<dbReference type="InterPro" id="IPR010710">
    <property type="entry name" value="DUF1289"/>
</dbReference>
<sequence length="65" mass="7376">MNAANPCVGKCEIDTKSGLCIGCYRTAEEIRGWMNYSGRRRQSIIRKRVAREKRISIALTRRGSS</sequence>
<accession>A0A7Z7N6T1</accession>
<reference evidence="1 2" key="1">
    <citation type="submission" date="2017-09" db="EMBL/GenBank/DDBJ databases">
        <authorList>
            <person name="Varghese N."/>
            <person name="Submissions S."/>
        </authorList>
    </citation>
    <scope>NUCLEOTIDE SEQUENCE [LARGE SCALE GENOMIC DNA]</scope>
    <source>
        <strain evidence="1 2">OK806</strain>
    </source>
</reference>
<evidence type="ECO:0000313" key="1">
    <source>
        <dbReference type="EMBL" id="SOE89081.1"/>
    </source>
</evidence>